<dbReference type="EMBL" id="KL142417">
    <property type="protein sequence ID" value="KDR67189.1"/>
    <property type="molecule type" value="Genomic_DNA"/>
</dbReference>
<feature type="transmembrane region" description="Helical" evidence="1">
    <location>
        <begin position="63"/>
        <end position="79"/>
    </location>
</feature>
<keyword evidence="1" id="KW-0472">Membrane</keyword>
<accession>A0A067SHI0</accession>
<keyword evidence="1" id="KW-0812">Transmembrane</keyword>
<keyword evidence="3" id="KW-1185">Reference proteome</keyword>
<sequence>MPYISNFTIYLCAFFPFWAFRKPKKSQKGEKVGEINRIFSKLLIGLLVARVHQGRFSGKGTRIVQLVAFALFFAFFRLPKRKKVNCETTDVLTVHLCSP</sequence>
<gene>
    <name evidence="2" type="ORF">GALMADRAFT_1130874</name>
</gene>
<organism evidence="2 3">
    <name type="scientific">Galerina marginata (strain CBS 339.88)</name>
    <dbReference type="NCBI Taxonomy" id="685588"/>
    <lineage>
        <taxon>Eukaryota</taxon>
        <taxon>Fungi</taxon>
        <taxon>Dikarya</taxon>
        <taxon>Basidiomycota</taxon>
        <taxon>Agaricomycotina</taxon>
        <taxon>Agaricomycetes</taxon>
        <taxon>Agaricomycetidae</taxon>
        <taxon>Agaricales</taxon>
        <taxon>Agaricineae</taxon>
        <taxon>Strophariaceae</taxon>
        <taxon>Galerina</taxon>
    </lineage>
</organism>
<dbReference type="HOGENOM" id="CLU_2320562_0_0_1"/>
<name>A0A067SHI0_GALM3</name>
<proteinExistence type="predicted"/>
<keyword evidence="1" id="KW-1133">Transmembrane helix</keyword>
<evidence type="ECO:0000256" key="1">
    <source>
        <dbReference type="SAM" id="Phobius"/>
    </source>
</evidence>
<evidence type="ECO:0000313" key="2">
    <source>
        <dbReference type="EMBL" id="KDR67189.1"/>
    </source>
</evidence>
<protein>
    <submittedName>
        <fullName evidence="2">Uncharacterized protein</fullName>
    </submittedName>
</protein>
<dbReference type="Proteomes" id="UP000027222">
    <property type="component" value="Unassembled WGS sequence"/>
</dbReference>
<dbReference type="AlphaFoldDB" id="A0A067SHI0"/>
<reference evidence="3" key="1">
    <citation type="journal article" date="2014" name="Proc. Natl. Acad. Sci. U.S.A.">
        <title>Extensive sampling of basidiomycete genomes demonstrates inadequacy of the white-rot/brown-rot paradigm for wood decay fungi.</title>
        <authorList>
            <person name="Riley R."/>
            <person name="Salamov A.A."/>
            <person name="Brown D.W."/>
            <person name="Nagy L.G."/>
            <person name="Floudas D."/>
            <person name="Held B.W."/>
            <person name="Levasseur A."/>
            <person name="Lombard V."/>
            <person name="Morin E."/>
            <person name="Otillar R."/>
            <person name="Lindquist E.A."/>
            <person name="Sun H."/>
            <person name="LaButti K.M."/>
            <person name="Schmutz J."/>
            <person name="Jabbour D."/>
            <person name="Luo H."/>
            <person name="Baker S.E."/>
            <person name="Pisabarro A.G."/>
            <person name="Walton J.D."/>
            <person name="Blanchette R.A."/>
            <person name="Henrissat B."/>
            <person name="Martin F."/>
            <person name="Cullen D."/>
            <person name="Hibbett D.S."/>
            <person name="Grigoriev I.V."/>
        </authorList>
    </citation>
    <scope>NUCLEOTIDE SEQUENCE [LARGE SCALE GENOMIC DNA]</scope>
    <source>
        <strain evidence="3">CBS 339.88</strain>
    </source>
</reference>
<evidence type="ECO:0000313" key="3">
    <source>
        <dbReference type="Proteomes" id="UP000027222"/>
    </source>
</evidence>